<dbReference type="AlphaFoldDB" id="A0A2D4L0B8"/>
<accession>A0A2D4L0B8</accession>
<reference evidence="2" key="1">
    <citation type="submission" date="2017-07" db="EMBL/GenBank/DDBJ databases">
        <authorList>
            <person name="Mikheyev A."/>
            <person name="Grau M."/>
        </authorList>
    </citation>
    <scope>NUCLEOTIDE SEQUENCE</scope>
    <source>
        <tissue evidence="2">Venom_gland</tissue>
    </source>
</reference>
<proteinExistence type="predicted"/>
<reference evidence="2" key="2">
    <citation type="submission" date="2017-11" db="EMBL/GenBank/DDBJ databases">
        <title>Coralsnake Venomics: Analyses of Venom Gland Transcriptomes and Proteomes of Six Brazilian Taxa.</title>
        <authorList>
            <person name="Aird S.D."/>
            <person name="Jorge da Silva N."/>
            <person name="Qiu L."/>
            <person name="Villar-Briones A."/>
            <person name="Aparecida-Saddi V."/>
            <person name="Campos-Telles M.P."/>
            <person name="Grau M."/>
            <person name="Mikheyev A.S."/>
        </authorList>
    </citation>
    <scope>NUCLEOTIDE SEQUENCE</scope>
    <source>
        <tissue evidence="2">Venom_gland</tissue>
    </source>
</reference>
<feature type="compositionally biased region" description="Basic and acidic residues" evidence="1">
    <location>
        <begin position="135"/>
        <end position="146"/>
    </location>
</feature>
<dbReference type="EMBL" id="IACL01113518">
    <property type="protein sequence ID" value="LAB14438.1"/>
    <property type="molecule type" value="Transcribed_RNA"/>
</dbReference>
<dbReference type="EMBL" id="IACL01113519">
    <property type="protein sequence ID" value="LAB14440.1"/>
    <property type="molecule type" value="Transcribed_RNA"/>
</dbReference>
<name>A0A2D4L0B8_9SAUR</name>
<evidence type="ECO:0000256" key="1">
    <source>
        <dbReference type="SAM" id="MobiDB-lite"/>
    </source>
</evidence>
<organism evidence="2">
    <name type="scientific">Micrurus paraensis</name>
    <dbReference type="NCBI Taxonomy" id="1970185"/>
    <lineage>
        <taxon>Eukaryota</taxon>
        <taxon>Metazoa</taxon>
        <taxon>Chordata</taxon>
        <taxon>Craniata</taxon>
        <taxon>Vertebrata</taxon>
        <taxon>Euteleostomi</taxon>
        <taxon>Lepidosauria</taxon>
        <taxon>Squamata</taxon>
        <taxon>Bifurcata</taxon>
        <taxon>Unidentata</taxon>
        <taxon>Episquamata</taxon>
        <taxon>Toxicofera</taxon>
        <taxon>Serpentes</taxon>
        <taxon>Colubroidea</taxon>
        <taxon>Elapidae</taxon>
        <taxon>Elapinae</taxon>
        <taxon>Micrurus</taxon>
    </lineage>
</organism>
<protein>
    <submittedName>
        <fullName evidence="2">Uncharacterized protein</fullName>
    </submittedName>
</protein>
<feature type="region of interest" description="Disordered" evidence="1">
    <location>
        <begin position="135"/>
        <end position="163"/>
    </location>
</feature>
<sequence length="163" mass="18635">MVCKDIRRVIIQTNLMRKGLMRKLGEGQPSHAYLLLREQMYPFSVVGFFGLQLGNCCDQSQLMKPTTLAASFSALTYIIGAANLTARKEPFVQASFLWFLIPRNVILFRPEAESEVCQPAKLYSSTLVTPLTQDELERKWPREQGKKRGFTRQGSMEQRDTLD</sequence>
<evidence type="ECO:0000313" key="2">
    <source>
        <dbReference type="EMBL" id="LAB14438.1"/>
    </source>
</evidence>